<feature type="signal peptide" evidence="1">
    <location>
        <begin position="1"/>
        <end position="20"/>
    </location>
</feature>
<name>A0A562ZRA6_9BURK</name>
<proteinExistence type="predicted"/>
<accession>A0A562ZRA6</accession>
<dbReference type="AlphaFoldDB" id="A0A562ZRA6"/>
<gene>
    <name evidence="2" type="ORF">FN976_14150</name>
</gene>
<protein>
    <submittedName>
        <fullName evidence="2">Uncharacterized protein</fullName>
    </submittedName>
</protein>
<dbReference type="Proteomes" id="UP000318199">
    <property type="component" value="Unassembled WGS sequence"/>
</dbReference>
<feature type="chain" id="PRO_5021986036" evidence="1">
    <location>
        <begin position="21"/>
        <end position="120"/>
    </location>
</feature>
<sequence>MKRRSALLFVLLACSFAHRAAADCMPNGSGKMVCGPPESSCMQDRYREVVCSPSGGGIALDRYQNPVCGAGACVRDVRGDIHCSRTARGSAAIDMNAAAACTDGCAPASAAMCVKPAPSN</sequence>
<reference evidence="2 3" key="1">
    <citation type="submission" date="2019-07" db="EMBL/GenBank/DDBJ databases">
        <title>Caenimonas sedimenti sp. nov., isolated from activated sludge.</title>
        <authorList>
            <person name="Xu J."/>
        </authorList>
    </citation>
    <scope>NUCLEOTIDE SEQUENCE [LARGE SCALE GENOMIC DNA]</scope>
    <source>
        <strain evidence="2 3">HX-9-20</strain>
    </source>
</reference>
<evidence type="ECO:0000313" key="3">
    <source>
        <dbReference type="Proteomes" id="UP000318199"/>
    </source>
</evidence>
<keyword evidence="3" id="KW-1185">Reference proteome</keyword>
<keyword evidence="1" id="KW-0732">Signal</keyword>
<dbReference type="RefSeq" id="WP_145893686.1">
    <property type="nucleotide sequence ID" value="NZ_VOBQ01000011.1"/>
</dbReference>
<dbReference type="EMBL" id="VOBQ01000011">
    <property type="protein sequence ID" value="TWO70694.1"/>
    <property type="molecule type" value="Genomic_DNA"/>
</dbReference>
<evidence type="ECO:0000313" key="2">
    <source>
        <dbReference type="EMBL" id="TWO70694.1"/>
    </source>
</evidence>
<comment type="caution">
    <text evidence="2">The sequence shown here is derived from an EMBL/GenBank/DDBJ whole genome shotgun (WGS) entry which is preliminary data.</text>
</comment>
<evidence type="ECO:0000256" key="1">
    <source>
        <dbReference type="SAM" id="SignalP"/>
    </source>
</evidence>
<organism evidence="2 3">
    <name type="scientific">Caenimonas sedimenti</name>
    <dbReference type="NCBI Taxonomy" id="2596921"/>
    <lineage>
        <taxon>Bacteria</taxon>
        <taxon>Pseudomonadati</taxon>
        <taxon>Pseudomonadota</taxon>
        <taxon>Betaproteobacteria</taxon>
        <taxon>Burkholderiales</taxon>
        <taxon>Comamonadaceae</taxon>
        <taxon>Caenimonas</taxon>
    </lineage>
</organism>